<feature type="domain" description="Cyclin N-terminal" evidence="3">
    <location>
        <begin position="50"/>
        <end position="182"/>
    </location>
</feature>
<gene>
    <name evidence="4" type="ORF">DRE_03225</name>
</gene>
<dbReference type="CDD" id="cd20534">
    <property type="entry name" value="CYCLIN_CCNM_CCNQ_rpt1"/>
    <property type="match status" value="1"/>
</dbReference>
<dbReference type="OrthoDB" id="25002at2759"/>
<keyword evidence="5" id="KW-1185">Reference proteome</keyword>
<evidence type="ECO:0000256" key="2">
    <source>
        <dbReference type="SAM" id="MobiDB-lite"/>
    </source>
</evidence>
<evidence type="ECO:0000256" key="1">
    <source>
        <dbReference type="ARBA" id="ARBA00014912"/>
    </source>
</evidence>
<protein>
    <recommendedName>
        <fullName evidence="1">RNA polymerase II holoenzyme cyclin-like subunit</fullName>
    </recommendedName>
</protein>
<dbReference type="EMBL" id="KI966409">
    <property type="protein sequence ID" value="EWC47605.1"/>
    <property type="molecule type" value="Genomic_DNA"/>
</dbReference>
<dbReference type="InterPro" id="IPR048055">
    <property type="entry name" value="Cyclin-Q_first_cyclin_box"/>
</dbReference>
<dbReference type="GO" id="GO:0006357">
    <property type="term" value="P:regulation of transcription by RNA polymerase II"/>
    <property type="evidence" value="ECO:0007669"/>
    <property type="project" value="InterPro"/>
</dbReference>
<dbReference type="InterPro" id="IPR036915">
    <property type="entry name" value="Cyclin-like_sf"/>
</dbReference>
<dbReference type="Proteomes" id="UP000024837">
    <property type="component" value="Unassembled WGS sequence"/>
</dbReference>
<name>W7IEZ4_9PEZI</name>
<accession>W7IEZ4</accession>
<evidence type="ECO:0000313" key="5">
    <source>
        <dbReference type="Proteomes" id="UP000024837"/>
    </source>
</evidence>
<dbReference type="AlphaFoldDB" id="W7IEZ4"/>
<proteinExistence type="predicted"/>
<feature type="region of interest" description="Disordered" evidence="2">
    <location>
        <begin position="132"/>
        <end position="156"/>
    </location>
</feature>
<dbReference type="SUPFAM" id="SSF47954">
    <property type="entry name" value="Cyclin-like"/>
    <property type="match status" value="1"/>
</dbReference>
<feature type="compositionally biased region" description="Low complexity" evidence="2">
    <location>
        <begin position="138"/>
        <end position="148"/>
    </location>
</feature>
<dbReference type="InterPro" id="IPR006671">
    <property type="entry name" value="Cyclin_N"/>
</dbReference>
<dbReference type="Gene3D" id="1.10.472.10">
    <property type="entry name" value="Cyclin-like"/>
    <property type="match status" value="1"/>
</dbReference>
<evidence type="ECO:0000313" key="4">
    <source>
        <dbReference type="EMBL" id="EWC47605.1"/>
    </source>
</evidence>
<dbReference type="HOGENOM" id="CLU_080196_0_0_1"/>
<dbReference type="GO" id="GO:0016538">
    <property type="term" value="F:cyclin-dependent protein serine/threonine kinase regulator activity"/>
    <property type="evidence" value="ECO:0007669"/>
    <property type="project" value="InterPro"/>
</dbReference>
<dbReference type="PANTHER" id="PTHR10026">
    <property type="entry name" value="CYCLIN"/>
    <property type="match status" value="1"/>
</dbReference>
<dbReference type="InterPro" id="IPR043198">
    <property type="entry name" value="Cyclin/Ssn8"/>
</dbReference>
<sequence length="333" mass="37240">MNAPMLQPALRLQRLHDVDIRSIAMAHHDDRTSSSTGSSRRTPPHVVAKNVTSFMALLGDMLRLQEQSLAMAYLYMHRYTKFLRDSASHDREPIRDFLDDHTLALTCLSLSTKATESPRRLRSLIVPAHALLHPPSTPASTSTSTGNSPPSPLRVPSHKYDTLRATIVTAELHLLRILRFELRLPLPHDYIPRMLDTALAIIPGEDYTAISEDRMMEDNVADAADTFIGRQCTGLATRCLQSYGIATYYDARTLACGCVGVVLDVAGIMAGEGMVRWVERVGGRDLDMEDFRDVVQEITAVYFGEGGGRRWCLLYWRRIVYGFREIPVLVKGG</sequence>
<evidence type="ECO:0000259" key="3">
    <source>
        <dbReference type="Pfam" id="PF00134"/>
    </source>
</evidence>
<organism evidence="4 5">
    <name type="scientific">Drechslerella stenobrocha 248</name>
    <dbReference type="NCBI Taxonomy" id="1043628"/>
    <lineage>
        <taxon>Eukaryota</taxon>
        <taxon>Fungi</taxon>
        <taxon>Dikarya</taxon>
        <taxon>Ascomycota</taxon>
        <taxon>Pezizomycotina</taxon>
        <taxon>Orbiliomycetes</taxon>
        <taxon>Orbiliales</taxon>
        <taxon>Orbiliaceae</taxon>
        <taxon>Drechslerella</taxon>
    </lineage>
</organism>
<dbReference type="Pfam" id="PF00134">
    <property type="entry name" value="Cyclin_N"/>
    <property type="match status" value="1"/>
</dbReference>
<reference evidence="4 5" key="1">
    <citation type="submission" date="2013-05" db="EMBL/GenBank/DDBJ databases">
        <title>Drechslerella stenobrocha genome reveals carnivorous origination and mechanical trapping mechanism of predatory fungi.</title>
        <authorList>
            <person name="Liu X."/>
            <person name="Zhang W."/>
            <person name="Liu K."/>
        </authorList>
    </citation>
    <scope>NUCLEOTIDE SEQUENCE [LARGE SCALE GENOMIC DNA]</scope>
    <source>
        <strain evidence="4 5">248</strain>
    </source>
</reference>